<proteinExistence type="predicted"/>
<keyword evidence="2" id="KW-1185">Reference proteome</keyword>
<reference evidence="1" key="1">
    <citation type="submission" date="2019-10" db="EMBL/GenBank/DDBJ databases">
        <authorList>
            <consortium name="Genoscope - CEA"/>
            <person name="William W."/>
        </authorList>
    </citation>
    <scope>NUCLEOTIDE SEQUENCE [LARGE SCALE GENOMIC DNA]</scope>
    <source>
        <strain evidence="1">BBR_PRJEB10992</strain>
    </source>
</reference>
<name>A0A7Z9BMQ4_9CYAN</name>
<evidence type="ECO:0000313" key="2">
    <source>
        <dbReference type="Proteomes" id="UP000184550"/>
    </source>
</evidence>
<comment type="caution">
    <text evidence="1">The sequence shown here is derived from an EMBL/GenBank/DDBJ whole genome shotgun (WGS) entry which is preliminary data.</text>
</comment>
<organism evidence="1 2">
    <name type="scientific">Planktothrix serta PCC 8927</name>
    <dbReference type="NCBI Taxonomy" id="671068"/>
    <lineage>
        <taxon>Bacteria</taxon>
        <taxon>Bacillati</taxon>
        <taxon>Cyanobacteriota</taxon>
        <taxon>Cyanophyceae</taxon>
        <taxon>Oscillatoriophycideae</taxon>
        <taxon>Oscillatoriales</taxon>
        <taxon>Microcoleaceae</taxon>
        <taxon>Planktothrix</taxon>
    </lineage>
</organism>
<dbReference type="AlphaFoldDB" id="A0A7Z9BMQ4"/>
<dbReference type="Proteomes" id="UP000184550">
    <property type="component" value="Unassembled WGS sequence"/>
</dbReference>
<accession>A0A7Z9BMQ4</accession>
<evidence type="ECO:0000313" key="1">
    <source>
        <dbReference type="EMBL" id="VXD17976.1"/>
    </source>
</evidence>
<protein>
    <submittedName>
        <fullName evidence="1">Uncharacterized protein</fullName>
    </submittedName>
</protein>
<gene>
    <name evidence="1" type="ORF">PL8927_600202</name>
</gene>
<dbReference type="EMBL" id="CZCU02000136">
    <property type="protein sequence ID" value="VXD17976.1"/>
    <property type="molecule type" value="Genomic_DNA"/>
</dbReference>
<sequence length="52" mass="5928">MAKLPEDIVNRVFNLQKQMLLLINDAGVTELAIFEKFGETVETLPELYDEST</sequence>